<dbReference type="InterPro" id="IPR013858">
    <property type="entry name" value="Peptidase_M10B_C"/>
</dbReference>
<dbReference type="InterPro" id="IPR024079">
    <property type="entry name" value="MetalloPept_cat_dom_sf"/>
</dbReference>
<evidence type="ECO:0000256" key="3">
    <source>
        <dbReference type="ARBA" id="ARBA00009490"/>
    </source>
</evidence>
<keyword evidence="5" id="KW-0677">Repeat</keyword>
<dbReference type="InterPro" id="IPR034033">
    <property type="entry name" value="Serralysin-like"/>
</dbReference>
<dbReference type="Pfam" id="PF00353">
    <property type="entry name" value="HemolysinCabind"/>
    <property type="match status" value="2"/>
</dbReference>
<name>A0A6L5Z3G1_9RHOB</name>
<reference evidence="7 8" key="1">
    <citation type="submission" date="2019-10" db="EMBL/GenBank/DDBJ databases">
        <title>Cognatihalovulum marinum gen. nov. sp. nov., a new member of the family Rhodobacteraceae isolated from deep seawater of the Northwest Indian Ocean.</title>
        <authorList>
            <person name="Ruan C."/>
            <person name="Wang J."/>
            <person name="Zheng X."/>
            <person name="Song L."/>
            <person name="Zhu Y."/>
            <person name="Huang Y."/>
            <person name="Lu Z."/>
            <person name="Du W."/>
            <person name="Huang L."/>
            <person name="Dai X."/>
        </authorList>
    </citation>
    <scope>NUCLEOTIDE SEQUENCE [LARGE SCALE GENOMIC DNA]</scope>
    <source>
        <strain evidence="7 8">2CG4</strain>
    </source>
</reference>
<dbReference type="GO" id="GO:0005615">
    <property type="term" value="C:extracellular space"/>
    <property type="evidence" value="ECO:0007669"/>
    <property type="project" value="InterPro"/>
</dbReference>
<feature type="domain" description="Peptidase metallopeptidase" evidence="6">
    <location>
        <begin position="26"/>
        <end position="179"/>
    </location>
</feature>
<keyword evidence="8" id="KW-1185">Reference proteome</keyword>
<dbReference type="InterPro" id="IPR006026">
    <property type="entry name" value="Peptidase_Metallo"/>
</dbReference>
<comment type="similarity">
    <text evidence="3">Belongs to the peptidase M10B family.</text>
</comment>
<dbReference type="InterPro" id="IPR011049">
    <property type="entry name" value="Serralysin-like_metalloprot_C"/>
</dbReference>
<dbReference type="PROSITE" id="PS00330">
    <property type="entry name" value="HEMOLYSIN_CALCIUM"/>
    <property type="match status" value="2"/>
</dbReference>
<accession>A0A6L5Z3G1</accession>
<keyword evidence="4" id="KW-0964">Secreted</keyword>
<dbReference type="AlphaFoldDB" id="A0A6L5Z3G1"/>
<evidence type="ECO:0000313" key="8">
    <source>
        <dbReference type="Proteomes" id="UP000474957"/>
    </source>
</evidence>
<dbReference type="GO" id="GO:0008237">
    <property type="term" value="F:metallopeptidase activity"/>
    <property type="evidence" value="ECO:0007669"/>
    <property type="project" value="InterPro"/>
</dbReference>
<gene>
    <name evidence="7" type="ORF">GE300_15870</name>
</gene>
<evidence type="ECO:0000259" key="6">
    <source>
        <dbReference type="SMART" id="SM00235"/>
    </source>
</evidence>
<proteinExistence type="inferred from homology"/>
<evidence type="ECO:0000256" key="5">
    <source>
        <dbReference type="ARBA" id="ARBA00022737"/>
    </source>
</evidence>
<dbReference type="GO" id="GO:0006508">
    <property type="term" value="P:proteolysis"/>
    <property type="evidence" value="ECO:0007669"/>
    <property type="project" value="InterPro"/>
</dbReference>
<dbReference type="Pfam" id="PF08548">
    <property type="entry name" value="Peptidase_M10_C"/>
    <property type="match status" value="1"/>
</dbReference>
<evidence type="ECO:0000256" key="4">
    <source>
        <dbReference type="ARBA" id="ARBA00022525"/>
    </source>
</evidence>
<comment type="cofactor">
    <cofactor evidence="1">
        <name>Ca(2+)</name>
        <dbReference type="ChEBI" id="CHEBI:29108"/>
    </cofactor>
</comment>
<evidence type="ECO:0000313" key="7">
    <source>
        <dbReference type="EMBL" id="MSU91067.1"/>
    </source>
</evidence>
<dbReference type="Gene3D" id="2.150.10.10">
    <property type="entry name" value="Serralysin-like metalloprotease, C-terminal"/>
    <property type="match status" value="1"/>
</dbReference>
<evidence type="ECO:0000256" key="1">
    <source>
        <dbReference type="ARBA" id="ARBA00001913"/>
    </source>
</evidence>
<dbReference type="RefSeq" id="WP_154447845.1">
    <property type="nucleotide sequence ID" value="NZ_WIND01000015.1"/>
</dbReference>
<dbReference type="Proteomes" id="UP000474957">
    <property type="component" value="Unassembled WGS sequence"/>
</dbReference>
<dbReference type="PRINTS" id="PR00313">
    <property type="entry name" value="CABNDNGRPT"/>
</dbReference>
<dbReference type="Gene3D" id="3.40.390.10">
    <property type="entry name" value="Collagenase (Catalytic Domain)"/>
    <property type="match status" value="1"/>
</dbReference>
<sequence>MLSQSEIIDGMQFPGIGALNPINEAGAPRFVVTYQFANGSAPQDQWRGYTGWTAMSGAERQAVRDAMDHIETFLNVDFVEVSGWADPVMNLGKVDLPSSVAGEGGSGYGWNANLDVTAYDNFAVFDNGLNIAGQTNLILHELGHAMGLKHSFTSPSIPNAYENGKFTVMSYSANPDNGLDSAAMQLFDILALQDIWGAAANNAGNSAYTGPRNGTVDAVWDSGGIDTFNASAARHDVALDLREGAYSRFGTAHEDVSIAFGTVIENAAGGSGADQILGNSTGNRLSGGQGHDTLKGFGGGDEILGNKGRDLIRGGNGNDTLKGGNANDKLFGQNGNDNLFGGGGADRFVFTGGDDRDRVKDFEDDIDLLLLKGLGLADAADALSHASERNGNVVFDFGNGDVLKVLDITAAALFDDIIV</sequence>
<dbReference type="SUPFAM" id="SSF55486">
    <property type="entry name" value="Metalloproteases ('zincins'), catalytic domain"/>
    <property type="match status" value="1"/>
</dbReference>
<dbReference type="InterPro" id="IPR050557">
    <property type="entry name" value="RTX_toxin/Mannuronan_C5-epim"/>
</dbReference>
<dbReference type="SUPFAM" id="SSF51120">
    <property type="entry name" value="beta-Roll"/>
    <property type="match status" value="2"/>
</dbReference>
<dbReference type="EMBL" id="WIND01000015">
    <property type="protein sequence ID" value="MSU91067.1"/>
    <property type="molecule type" value="Genomic_DNA"/>
</dbReference>
<protein>
    <recommendedName>
        <fullName evidence="6">Peptidase metallopeptidase domain-containing protein</fullName>
    </recommendedName>
</protein>
<dbReference type="SMART" id="SM00235">
    <property type="entry name" value="ZnMc"/>
    <property type="match status" value="1"/>
</dbReference>
<dbReference type="InterPro" id="IPR001343">
    <property type="entry name" value="Hemolysn_Ca-bd"/>
</dbReference>
<dbReference type="CDD" id="cd04277">
    <property type="entry name" value="ZnMc_serralysin_like"/>
    <property type="match status" value="1"/>
</dbReference>
<dbReference type="GO" id="GO:0005509">
    <property type="term" value="F:calcium ion binding"/>
    <property type="evidence" value="ECO:0007669"/>
    <property type="project" value="InterPro"/>
</dbReference>
<dbReference type="InterPro" id="IPR018511">
    <property type="entry name" value="Hemolysin-typ_Ca-bd_CS"/>
</dbReference>
<dbReference type="PANTHER" id="PTHR38340:SF1">
    <property type="entry name" value="S-LAYER PROTEIN"/>
    <property type="match status" value="1"/>
</dbReference>
<comment type="caution">
    <text evidence="7">The sequence shown here is derived from an EMBL/GenBank/DDBJ whole genome shotgun (WGS) entry which is preliminary data.</text>
</comment>
<dbReference type="GO" id="GO:0008270">
    <property type="term" value="F:zinc ion binding"/>
    <property type="evidence" value="ECO:0007669"/>
    <property type="project" value="InterPro"/>
</dbReference>
<dbReference type="PANTHER" id="PTHR38340">
    <property type="entry name" value="S-LAYER PROTEIN"/>
    <property type="match status" value="1"/>
</dbReference>
<comment type="subcellular location">
    <subcellularLocation>
        <location evidence="2">Secreted</location>
    </subcellularLocation>
</comment>
<organism evidence="7 8">
    <name type="scientific">Halovulum marinum</name>
    <dbReference type="NCBI Taxonomy" id="2662447"/>
    <lineage>
        <taxon>Bacteria</taxon>
        <taxon>Pseudomonadati</taxon>
        <taxon>Pseudomonadota</taxon>
        <taxon>Alphaproteobacteria</taxon>
        <taxon>Rhodobacterales</taxon>
        <taxon>Paracoccaceae</taxon>
        <taxon>Halovulum</taxon>
    </lineage>
</organism>
<evidence type="ECO:0000256" key="2">
    <source>
        <dbReference type="ARBA" id="ARBA00004613"/>
    </source>
</evidence>